<sequence>MSHRPMLVLRNNSITSDPRPQSRVGFTLPRQISRNEAVRRSQVECGASIIPRNIINCCCPPERCNHAKLASPQSFVAVLICLLIIHGAIEGYLKEVLSTVVLGYNLPKKSEEWILVAHKLSQVLVGILIAHTASANRPKRLGGYMALWAVSCCTLITPHLVHDDSQLKSIGYPKELQICHQAKVTFATKLNHNEEVCWEMFGLLLIFQFLAGISYTALMSHGITYMDDNVGKLNSPAYFGAAFGVGYIGRKIGTLLGWICLEIPLNNAASTSVGSWWLGWPYLSVLLILGSFIVSLFPNVMPSTAVKSAAKKILSRLREEAARSSGIAENLDESPENKNEIQIQEFSLLSTLKRLLTNKMIISSIIASIFLEAALYNFEALEPTYLEAIYQIPKQGTLQRHGMEMDGFKDPWMSRLITGMLKAPLIAMTLIVSGLLLSRIKPKASSVAAWAASMSLLAAIITALFLVMTCPSIMNGRFYLENICNIECNCNEIGPNSIHTAFTPVCSQDGDETFFSPCHAGCKTSSRIRDLQVFGNCSCVSDLEKNQVVLGACVNGNSIQCRFGWIFFQGSLALLQILVASGMIGKLLLCLRCVIPQDKPMVFGLEMSVVSLFAYVPFKLLYNYLKDFSCSHRTESGMCQMHDPKTLALSVNLLTSGLLFLSALFTIWMAIIAKNFDLYEVDDEDESYYDSGYDEINEPERETLRESRYGTPWPVRKMRNKKGANNNISQESKLLQMVVSPAAPSKAVPVDESNTITPEEHGSTEL</sequence>
<evidence type="ECO:0000256" key="8">
    <source>
        <dbReference type="SAM" id="MobiDB-lite"/>
    </source>
</evidence>
<comment type="similarity">
    <text evidence="2">Belongs to the organo anion transporter (TC 2.A.60) family.</text>
</comment>
<evidence type="ECO:0000259" key="10">
    <source>
        <dbReference type="PROSITE" id="PS51465"/>
    </source>
</evidence>
<feature type="transmembrane region" description="Helical" evidence="9">
    <location>
        <begin position="601"/>
        <end position="618"/>
    </location>
</feature>
<proteinExistence type="inferred from homology"/>
<accession>A0A8K0KJS0</accession>
<keyword evidence="6 9" id="KW-0472">Membrane</keyword>
<dbReference type="Pfam" id="PF03137">
    <property type="entry name" value="OATP"/>
    <property type="match status" value="1"/>
</dbReference>
<dbReference type="InterPro" id="IPR004156">
    <property type="entry name" value="OATP"/>
</dbReference>
<feature type="transmembrane region" description="Helical" evidence="9">
    <location>
        <begin position="200"/>
        <end position="218"/>
    </location>
</feature>
<dbReference type="GO" id="GO:0015347">
    <property type="term" value="F:sodium-independent organic anion transmembrane transporter activity"/>
    <property type="evidence" value="ECO:0007669"/>
    <property type="project" value="TreeGrafter"/>
</dbReference>
<protein>
    <recommendedName>
        <fullName evidence="10">Kazal-like domain-containing protein</fullName>
    </recommendedName>
</protein>
<feature type="transmembrane region" description="Helical" evidence="9">
    <location>
        <begin position="75"/>
        <end position="93"/>
    </location>
</feature>
<feature type="transmembrane region" description="Helical" evidence="9">
    <location>
        <begin position="238"/>
        <end position="259"/>
    </location>
</feature>
<evidence type="ECO:0000256" key="3">
    <source>
        <dbReference type="ARBA" id="ARBA00022475"/>
    </source>
</evidence>
<dbReference type="AlphaFoldDB" id="A0A8K0KJS0"/>
<feature type="transmembrane region" description="Helical" evidence="9">
    <location>
        <begin position="279"/>
        <end position="297"/>
    </location>
</feature>
<evidence type="ECO:0000313" key="12">
    <source>
        <dbReference type="Proteomes" id="UP000792457"/>
    </source>
</evidence>
<dbReference type="GO" id="GO:0016323">
    <property type="term" value="C:basolateral plasma membrane"/>
    <property type="evidence" value="ECO:0007669"/>
    <property type="project" value="TreeGrafter"/>
</dbReference>
<dbReference type="InterPro" id="IPR002350">
    <property type="entry name" value="Kazal_dom"/>
</dbReference>
<dbReference type="Gene3D" id="1.20.1250.20">
    <property type="entry name" value="MFS general substrate transporter like domains"/>
    <property type="match status" value="1"/>
</dbReference>
<organism evidence="11 12">
    <name type="scientific">Ladona fulva</name>
    <name type="common">Scarce chaser dragonfly</name>
    <name type="synonym">Libellula fulva</name>
    <dbReference type="NCBI Taxonomy" id="123851"/>
    <lineage>
        <taxon>Eukaryota</taxon>
        <taxon>Metazoa</taxon>
        <taxon>Ecdysozoa</taxon>
        <taxon>Arthropoda</taxon>
        <taxon>Hexapoda</taxon>
        <taxon>Insecta</taxon>
        <taxon>Pterygota</taxon>
        <taxon>Palaeoptera</taxon>
        <taxon>Odonata</taxon>
        <taxon>Epiprocta</taxon>
        <taxon>Anisoptera</taxon>
        <taxon>Libelluloidea</taxon>
        <taxon>Libellulidae</taxon>
        <taxon>Ladona</taxon>
    </lineage>
</organism>
<feature type="compositionally biased region" description="Polar residues" evidence="8">
    <location>
        <begin position="10"/>
        <end position="19"/>
    </location>
</feature>
<dbReference type="EMBL" id="KZ309040">
    <property type="protein sequence ID" value="KAG8236544.1"/>
    <property type="molecule type" value="Genomic_DNA"/>
</dbReference>
<feature type="region of interest" description="Disordered" evidence="8">
    <location>
        <begin position="743"/>
        <end position="766"/>
    </location>
</feature>
<reference evidence="11" key="1">
    <citation type="submission" date="2013-04" db="EMBL/GenBank/DDBJ databases">
        <authorList>
            <person name="Qu J."/>
            <person name="Murali S.C."/>
            <person name="Bandaranaike D."/>
            <person name="Bellair M."/>
            <person name="Blankenburg K."/>
            <person name="Chao H."/>
            <person name="Dinh H."/>
            <person name="Doddapaneni H."/>
            <person name="Downs B."/>
            <person name="Dugan-Rocha S."/>
            <person name="Elkadiri S."/>
            <person name="Gnanaolivu R.D."/>
            <person name="Hernandez B."/>
            <person name="Javaid M."/>
            <person name="Jayaseelan J.C."/>
            <person name="Lee S."/>
            <person name="Li M."/>
            <person name="Ming W."/>
            <person name="Munidasa M."/>
            <person name="Muniz J."/>
            <person name="Nguyen L."/>
            <person name="Ongeri F."/>
            <person name="Osuji N."/>
            <person name="Pu L.-L."/>
            <person name="Puazo M."/>
            <person name="Qu C."/>
            <person name="Quiroz J."/>
            <person name="Raj R."/>
            <person name="Weissenberger G."/>
            <person name="Xin Y."/>
            <person name="Zou X."/>
            <person name="Han Y."/>
            <person name="Richards S."/>
            <person name="Worley K."/>
            <person name="Muzny D."/>
            <person name="Gibbs R."/>
        </authorList>
    </citation>
    <scope>NUCLEOTIDE SEQUENCE</scope>
    <source>
        <strain evidence="11">Sampled in the wild</strain>
    </source>
</reference>
<dbReference type="Proteomes" id="UP000792457">
    <property type="component" value="Unassembled WGS sequence"/>
</dbReference>
<dbReference type="PROSITE" id="PS51465">
    <property type="entry name" value="KAZAL_2"/>
    <property type="match status" value="1"/>
</dbReference>
<keyword evidence="4 9" id="KW-0812">Transmembrane</keyword>
<feature type="transmembrane region" description="Helical" evidence="9">
    <location>
        <begin position="449"/>
        <end position="468"/>
    </location>
</feature>
<dbReference type="Pfam" id="PF07648">
    <property type="entry name" value="Kazal_2"/>
    <property type="match status" value="1"/>
</dbReference>
<dbReference type="GO" id="GO:0043252">
    <property type="term" value="P:sodium-independent organic anion transport"/>
    <property type="evidence" value="ECO:0007669"/>
    <property type="project" value="TreeGrafter"/>
</dbReference>
<reference evidence="11" key="2">
    <citation type="submission" date="2017-10" db="EMBL/GenBank/DDBJ databases">
        <title>Ladona fulva Genome sequencing and assembly.</title>
        <authorList>
            <person name="Murali S."/>
            <person name="Richards S."/>
            <person name="Bandaranaike D."/>
            <person name="Bellair M."/>
            <person name="Blankenburg K."/>
            <person name="Chao H."/>
            <person name="Dinh H."/>
            <person name="Doddapaneni H."/>
            <person name="Dugan-Rocha S."/>
            <person name="Elkadiri S."/>
            <person name="Gnanaolivu R."/>
            <person name="Hernandez B."/>
            <person name="Skinner E."/>
            <person name="Javaid M."/>
            <person name="Lee S."/>
            <person name="Li M."/>
            <person name="Ming W."/>
            <person name="Munidasa M."/>
            <person name="Muniz J."/>
            <person name="Nguyen L."/>
            <person name="Hughes D."/>
            <person name="Osuji N."/>
            <person name="Pu L.-L."/>
            <person name="Puazo M."/>
            <person name="Qu C."/>
            <person name="Quiroz J."/>
            <person name="Raj R."/>
            <person name="Weissenberger G."/>
            <person name="Xin Y."/>
            <person name="Zou X."/>
            <person name="Han Y."/>
            <person name="Worley K."/>
            <person name="Muzny D."/>
            <person name="Gibbs R."/>
        </authorList>
    </citation>
    <scope>NUCLEOTIDE SEQUENCE</scope>
    <source>
        <strain evidence="11">Sampled in the wild</strain>
    </source>
</reference>
<evidence type="ECO:0000256" key="4">
    <source>
        <dbReference type="ARBA" id="ARBA00022692"/>
    </source>
</evidence>
<evidence type="ECO:0000256" key="5">
    <source>
        <dbReference type="ARBA" id="ARBA00022989"/>
    </source>
</evidence>
<dbReference type="InterPro" id="IPR036259">
    <property type="entry name" value="MFS_trans_sf"/>
</dbReference>
<feature type="transmembrane region" description="Helical" evidence="9">
    <location>
        <begin position="563"/>
        <end position="589"/>
    </location>
</feature>
<gene>
    <name evidence="11" type="ORF">J437_LFUL011321</name>
</gene>
<keyword evidence="12" id="KW-1185">Reference proteome</keyword>
<evidence type="ECO:0000256" key="7">
    <source>
        <dbReference type="ARBA" id="ARBA00023157"/>
    </source>
</evidence>
<evidence type="ECO:0000256" key="2">
    <source>
        <dbReference type="ARBA" id="ARBA00009657"/>
    </source>
</evidence>
<keyword evidence="3" id="KW-1003">Cell membrane</keyword>
<feature type="domain" description="Kazal-like" evidence="10">
    <location>
        <begin position="478"/>
        <end position="538"/>
    </location>
</feature>
<evidence type="ECO:0000256" key="9">
    <source>
        <dbReference type="SAM" id="Phobius"/>
    </source>
</evidence>
<feature type="transmembrane region" description="Helical" evidence="9">
    <location>
        <begin position="412"/>
        <end position="437"/>
    </location>
</feature>
<evidence type="ECO:0000256" key="6">
    <source>
        <dbReference type="ARBA" id="ARBA00023136"/>
    </source>
</evidence>
<evidence type="ECO:0000256" key="1">
    <source>
        <dbReference type="ARBA" id="ARBA00004651"/>
    </source>
</evidence>
<comment type="subcellular location">
    <subcellularLocation>
        <location evidence="1">Cell membrane</location>
        <topology evidence="1">Multi-pass membrane protein</topology>
    </subcellularLocation>
</comment>
<comment type="caution">
    <text evidence="11">The sequence shown here is derived from an EMBL/GenBank/DDBJ whole genome shotgun (WGS) entry which is preliminary data.</text>
</comment>
<keyword evidence="7" id="KW-1015">Disulfide bond</keyword>
<dbReference type="PANTHER" id="PTHR11388">
    <property type="entry name" value="ORGANIC ANION TRANSPORTER"/>
    <property type="match status" value="1"/>
</dbReference>
<feature type="region of interest" description="Disordered" evidence="8">
    <location>
        <begin position="1"/>
        <end position="22"/>
    </location>
</feature>
<feature type="transmembrane region" description="Helical" evidence="9">
    <location>
        <begin position="142"/>
        <end position="161"/>
    </location>
</feature>
<name>A0A8K0KJS0_LADFU</name>
<keyword evidence="5 9" id="KW-1133">Transmembrane helix</keyword>
<dbReference type="SUPFAM" id="SSF103473">
    <property type="entry name" value="MFS general substrate transporter"/>
    <property type="match status" value="1"/>
</dbReference>
<feature type="transmembrane region" description="Helical" evidence="9">
    <location>
        <begin position="647"/>
        <end position="671"/>
    </location>
</feature>
<evidence type="ECO:0000313" key="11">
    <source>
        <dbReference type="EMBL" id="KAG8236544.1"/>
    </source>
</evidence>
<dbReference type="OrthoDB" id="5062115at2759"/>
<feature type="transmembrane region" description="Helical" evidence="9">
    <location>
        <begin position="113"/>
        <end position="130"/>
    </location>
</feature>
<dbReference type="PANTHER" id="PTHR11388:SF158">
    <property type="entry name" value="ORGANIC ANION TRANSPORTING POLYPEPTIDE 33EB"/>
    <property type="match status" value="1"/>
</dbReference>